<keyword evidence="4" id="KW-1185">Reference proteome</keyword>
<sequence>MLSILPWALVALPLTEARFGIRATVQNNETVQCCPCVPSGLNPQDTTVTVTVTGPKETVTVSHTVVQQATTVFVTHTVAPGSPSAITHGATGHPEAPAKLETAFNAAFSSGPSTNTELLKTVTKTVQPGDGQLGDGSESPKTVTVTVNPDEPKSVEASSVVTVTVSSEDAVSSTPLPTAPKPSSSDNDRGTGAHTVTVTIGTQPKASQSIESKPSIETATSVQTPPGPETVTFVESPASPTTATATSADKPADSTSETVAVEKNPVSPSTTTVTLASNPSKPGAKTVTFVENLATQGPTTTAVAAAATTTSGDNLANPTVDTVTFAESLPQSSSSASIRSSPNPSVQTVDFVPNEPNPTITTSLPAQPAITTAPQLGTGLPVTDRFTTLTQTMTTDGNVNVEITIINIFTGETICRKEGSDEPCDSAHETFQLKPSGEVPCLTTGIFTKTATAFNTVVVTVSPGLWSNGTFATGVAPPAGAATGTGRPTLRRGRVPMVRRRL</sequence>
<proteinExistence type="predicted"/>
<organism evidence="3 4">
    <name type="scientific">Trichoderma ghanense</name>
    <dbReference type="NCBI Taxonomy" id="65468"/>
    <lineage>
        <taxon>Eukaryota</taxon>
        <taxon>Fungi</taxon>
        <taxon>Dikarya</taxon>
        <taxon>Ascomycota</taxon>
        <taxon>Pezizomycotina</taxon>
        <taxon>Sordariomycetes</taxon>
        <taxon>Hypocreomycetidae</taxon>
        <taxon>Hypocreales</taxon>
        <taxon>Hypocreaceae</taxon>
        <taxon>Trichoderma</taxon>
    </lineage>
</organism>
<evidence type="ECO:0000313" key="3">
    <source>
        <dbReference type="EMBL" id="TFB02811.1"/>
    </source>
</evidence>
<comment type="caution">
    <text evidence="3">The sequence shown here is derived from an EMBL/GenBank/DDBJ whole genome shotgun (WGS) entry which is preliminary data.</text>
</comment>
<dbReference type="EMBL" id="PPTA01000006">
    <property type="protein sequence ID" value="TFB02811.1"/>
    <property type="molecule type" value="Genomic_DNA"/>
</dbReference>
<feature type="compositionally biased region" description="Polar residues" evidence="1">
    <location>
        <begin position="266"/>
        <end position="280"/>
    </location>
</feature>
<evidence type="ECO:0000256" key="1">
    <source>
        <dbReference type="SAM" id="MobiDB-lite"/>
    </source>
</evidence>
<evidence type="ECO:0000256" key="2">
    <source>
        <dbReference type="SAM" id="SignalP"/>
    </source>
</evidence>
<feature type="compositionally biased region" description="Polar residues" evidence="1">
    <location>
        <begin position="194"/>
        <end position="224"/>
    </location>
</feature>
<reference evidence="3 4" key="1">
    <citation type="submission" date="2018-01" db="EMBL/GenBank/DDBJ databases">
        <title>Genome characterization of the sugarcane-associated fungus Trichoderma ghanense CCMA-1212 and their application in lignocelulose bioconversion.</title>
        <authorList>
            <person name="Steindorff A.S."/>
            <person name="Mendes T.D."/>
            <person name="Vilela E.S.D."/>
            <person name="Rodrigues D.S."/>
            <person name="Formighieri E.F."/>
            <person name="Melo I.S."/>
            <person name="Favaro L.C.L."/>
        </authorList>
    </citation>
    <scope>NUCLEOTIDE SEQUENCE [LARGE SCALE GENOMIC DNA]</scope>
    <source>
        <strain evidence="3 4">CCMA-1212</strain>
    </source>
</reference>
<gene>
    <name evidence="3" type="ORF">CCMA1212_005544</name>
</gene>
<feature type="compositionally biased region" description="Low complexity" evidence="1">
    <location>
        <begin position="236"/>
        <end position="256"/>
    </location>
</feature>
<dbReference type="Proteomes" id="UP001642720">
    <property type="component" value="Unassembled WGS sequence"/>
</dbReference>
<feature type="region of interest" description="Disordered" evidence="1">
    <location>
        <begin position="126"/>
        <end position="284"/>
    </location>
</feature>
<protein>
    <submittedName>
        <fullName evidence="3">Uncharacterized protein</fullName>
    </submittedName>
</protein>
<accession>A0ABY2H432</accession>
<dbReference type="GeneID" id="300577251"/>
<keyword evidence="2" id="KW-0732">Signal</keyword>
<feature type="signal peptide" evidence="2">
    <location>
        <begin position="1"/>
        <end position="17"/>
    </location>
</feature>
<evidence type="ECO:0000313" key="4">
    <source>
        <dbReference type="Proteomes" id="UP001642720"/>
    </source>
</evidence>
<dbReference type="RefSeq" id="XP_073559012.1">
    <property type="nucleotide sequence ID" value="XM_073702801.1"/>
</dbReference>
<name>A0ABY2H432_9HYPO</name>
<feature type="compositionally biased region" description="Low complexity" evidence="1">
    <location>
        <begin position="155"/>
        <end position="173"/>
    </location>
</feature>
<feature type="chain" id="PRO_5045699638" evidence="2">
    <location>
        <begin position="18"/>
        <end position="502"/>
    </location>
</feature>